<feature type="region of interest" description="Disordered" evidence="1">
    <location>
        <begin position="1"/>
        <end position="113"/>
    </location>
</feature>
<keyword evidence="3" id="KW-1185">Reference proteome</keyword>
<dbReference type="AlphaFoldDB" id="A0A2P6V727"/>
<organism evidence="2 3">
    <name type="scientific">Micractinium conductrix</name>
    <dbReference type="NCBI Taxonomy" id="554055"/>
    <lineage>
        <taxon>Eukaryota</taxon>
        <taxon>Viridiplantae</taxon>
        <taxon>Chlorophyta</taxon>
        <taxon>core chlorophytes</taxon>
        <taxon>Trebouxiophyceae</taxon>
        <taxon>Chlorellales</taxon>
        <taxon>Chlorellaceae</taxon>
        <taxon>Chlorella clade</taxon>
        <taxon>Micractinium</taxon>
    </lineage>
</organism>
<reference evidence="2 3" key="1">
    <citation type="journal article" date="2018" name="Plant J.">
        <title>Genome sequences of Chlorella sorokiniana UTEX 1602 and Micractinium conductrix SAG 241.80: implications to maltose excretion by a green alga.</title>
        <authorList>
            <person name="Arriola M.B."/>
            <person name="Velmurugan N."/>
            <person name="Zhang Y."/>
            <person name="Plunkett M.H."/>
            <person name="Hondzo H."/>
            <person name="Barney B.M."/>
        </authorList>
    </citation>
    <scope>NUCLEOTIDE SEQUENCE [LARGE SCALE GENOMIC DNA]</scope>
    <source>
        <strain evidence="2 3">SAG 241.80</strain>
    </source>
</reference>
<sequence length="240" mass="25508">MSPKRAPLGEGPGGAPGPSEAQTPDSPANAMGRYGARQDQPSQANCTPEVKRRRTSEVNEAAASPPSPAAVGMHGNVGGAAGSDAAQPSQALRMQYPIRRQLSDEKARQRAAAARLEEAQRQLREQRAADAARLAHLRREVAAASAAATDQLAAAAQRMEAAQEEEEAAAAGLAEAEVVADEWRRKHSAMLCEHRPAPRTDGRSGAEGQFFLARIPFFQGIESAAAGLPYRPRHLPRTQQ</sequence>
<name>A0A2P6V727_9CHLO</name>
<evidence type="ECO:0000313" key="2">
    <source>
        <dbReference type="EMBL" id="PSC69891.1"/>
    </source>
</evidence>
<protein>
    <submittedName>
        <fullName evidence="2">Uncharacterized protein</fullName>
    </submittedName>
</protein>
<dbReference type="EMBL" id="LHPF02000023">
    <property type="protein sequence ID" value="PSC69891.1"/>
    <property type="molecule type" value="Genomic_DNA"/>
</dbReference>
<proteinExistence type="predicted"/>
<evidence type="ECO:0000256" key="1">
    <source>
        <dbReference type="SAM" id="MobiDB-lite"/>
    </source>
</evidence>
<gene>
    <name evidence="2" type="ORF">C2E20_6586</name>
</gene>
<comment type="caution">
    <text evidence="2">The sequence shown here is derived from an EMBL/GenBank/DDBJ whole genome shotgun (WGS) entry which is preliminary data.</text>
</comment>
<evidence type="ECO:0000313" key="3">
    <source>
        <dbReference type="Proteomes" id="UP000239649"/>
    </source>
</evidence>
<accession>A0A2P6V727</accession>
<dbReference type="Proteomes" id="UP000239649">
    <property type="component" value="Unassembled WGS sequence"/>
</dbReference>